<evidence type="ECO:0000256" key="2">
    <source>
        <dbReference type="ARBA" id="ARBA00022692"/>
    </source>
</evidence>
<accession>A0A8J3N7I9</accession>
<dbReference type="PANTHER" id="PTHR14948">
    <property type="entry name" value="NG5"/>
    <property type="match status" value="1"/>
</dbReference>
<sequence length="99" mass="10546">MTPDNGTDPGRWPMSDGFDGYAPRGGDSPGLWLGLSIASTVCCCLPFGIVGIVFSALAMGARDRGDAYEFERQIVRARGWTIAAMVCGVILAVVYSLDR</sequence>
<evidence type="ECO:0008006" key="9">
    <source>
        <dbReference type="Google" id="ProtNLM"/>
    </source>
</evidence>
<reference evidence="7" key="1">
    <citation type="submission" date="2021-01" db="EMBL/GenBank/DDBJ databases">
        <title>Whole genome shotgun sequence of Actinocatenispora rupis NBRC 107355.</title>
        <authorList>
            <person name="Komaki H."/>
            <person name="Tamura T."/>
        </authorList>
    </citation>
    <scope>NUCLEOTIDE SEQUENCE</scope>
    <source>
        <strain evidence="7">NBRC 107355</strain>
    </source>
</reference>
<dbReference type="InterPro" id="IPR051423">
    <property type="entry name" value="CD225/Dispanin"/>
</dbReference>
<proteinExistence type="predicted"/>
<name>A0A8J3N7I9_9ACTN</name>
<comment type="subcellular location">
    <subcellularLocation>
        <location evidence="1">Membrane</location>
    </subcellularLocation>
</comment>
<comment type="caution">
    <text evidence="7">The sequence shown here is derived from an EMBL/GenBank/DDBJ whole genome shotgun (WGS) entry which is preliminary data.</text>
</comment>
<evidence type="ECO:0000256" key="6">
    <source>
        <dbReference type="SAM" id="Phobius"/>
    </source>
</evidence>
<evidence type="ECO:0000256" key="3">
    <source>
        <dbReference type="ARBA" id="ARBA00022989"/>
    </source>
</evidence>
<evidence type="ECO:0000313" key="8">
    <source>
        <dbReference type="Proteomes" id="UP000612808"/>
    </source>
</evidence>
<dbReference type="PANTHER" id="PTHR14948:SF25">
    <property type="entry name" value="DUF4190 DOMAIN-CONTAINING PROTEIN"/>
    <property type="match status" value="1"/>
</dbReference>
<evidence type="ECO:0000256" key="5">
    <source>
        <dbReference type="SAM" id="MobiDB-lite"/>
    </source>
</evidence>
<evidence type="ECO:0000313" key="7">
    <source>
        <dbReference type="EMBL" id="GID09349.1"/>
    </source>
</evidence>
<feature type="transmembrane region" description="Helical" evidence="6">
    <location>
        <begin position="31"/>
        <end position="58"/>
    </location>
</feature>
<gene>
    <name evidence="7" type="ORF">Aru02nite_02380</name>
</gene>
<keyword evidence="8" id="KW-1185">Reference proteome</keyword>
<feature type="transmembrane region" description="Helical" evidence="6">
    <location>
        <begin position="79"/>
        <end position="97"/>
    </location>
</feature>
<dbReference type="Pfam" id="PF04505">
    <property type="entry name" value="CD225"/>
    <property type="match status" value="1"/>
</dbReference>
<evidence type="ECO:0000256" key="4">
    <source>
        <dbReference type="ARBA" id="ARBA00023136"/>
    </source>
</evidence>
<dbReference type="AlphaFoldDB" id="A0A8J3N7I9"/>
<dbReference type="RefSeq" id="WP_203654141.1">
    <property type="nucleotide sequence ID" value="NZ_BAAAZM010000016.1"/>
</dbReference>
<dbReference type="InterPro" id="IPR007593">
    <property type="entry name" value="CD225/Dispanin_fam"/>
</dbReference>
<evidence type="ECO:0000256" key="1">
    <source>
        <dbReference type="ARBA" id="ARBA00004370"/>
    </source>
</evidence>
<dbReference type="GO" id="GO:0016020">
    <property type="term" value="C:membrane"/>
    <property type="evidence" value="ECO:0007669"/>
    <property type="project" value="UniProtKB-SubCell"/>
</dbReference>
<dbReference type="EMBL" id="BOMB01000001">
    <property type="protein sequence ID" value="GID09349.1"/>
    <property type="molecule type" value="Genomic_DNA"/>
</dbReference>
<dbReference type="Proteomes" id="UP000612808">
    <property type="component" value="Unassembled WGS sequence"/>
</dbReference>
<organism evidence="7 8">
    <name type="scientific">Actinocatenispora rupis</name>
    <dbReference type="NCBI Taxonomy" id="519421"/>
    <lineage>
        <taxon>Bacteria</taxon>
        <taxon>Bacillati</taxon>
        <taxon>Actinomycetota</taxon>
        <taxon>Actinomycetes</taxon>
        <taxon>Micromonosporales</taxon>
        <taxon>Micromonosporaceae</taxon>
        <taxon>Actinocatenispora</taxon>
    </lineage>
</organism>
<keyword evidence="4 6" id="KW-0472">Membrane</keyword>
<keyword evidence="3 6" id="KW-1133">Transmembrane helix</keyword>
<protein>
    <recommendedName>
        <fullName evidence="9">Interferon-induced transmembrane protein</fullName>
    </recommendedName>
</protein>
<keyword evidence="2 6" id="KW-0812">Transmembrane</keyword>
<feature type="region of interest" description="Disordered" evidence="5">
    <location>
        <begin position="1"/>
        <end position="21"/>
    </location>
</feature>